<dbReference type="OrthoDB" id="2732116at2"/>
<reference evidence="8" key="1">
    <citation type="submission" date="2018-12" db="EMBL/GenBank/DDBJ databases">
        <title>Tengunoibacter tsumagoiensis gen. nov., sp. nov., Dictyobacter kobayashii sp. nov., D. alpinus sp. nov., and D. joshuensis sp. nov. and description of Dictyobacteraceae fam. nov. within the order Ktedonobacterales isolated from Tengu-no-mugimeshi.</title>
        <authorList>
            <person name="Wang C.M."/>
            <person name="Zheng Y."/>
            <person name="Sakai Y."/>
            <person name="Toyoda A."/>
            <person name="Minakuchi Y."/>
            <person name="Abe K."/>
            <person name="Yokota A."/>
            <person name="Yabe S."/>
        </authorList>
    </citation>
    <scope>NUCLEOTIDE SEQUENCE [LARGE SCALE GENOMIC DNA]</scope>
    <source>
        <strain evidence="8">Uno16</strain>
    </source>
</reference>
<comment type="caution">
    <text evidence="7">The sequence shown here is derived from an EMBL/GenBank/DDBJ whole genome shotgun (WGS) entry which is preliminary data.</text>
</comment>
<dbReference type="FunFam" id="1.10.10.60:FF:000141">
    <property type="entry name" value="TetR family transcriptional regulator"/>
    <property type="match status" value="1"/>
</dbReference>
<dbReference type="Gene3D" id="1.10.10.60">
    <property type="entry name" value="Homeodomain-like"/>
    <property type="match status" value="1"/>
</dbReference>
<evidence type="ECO:0000256" key="1">
    <source>
        <dbReference type="ARBA" id="ARBA00022491"/>
    </source>
</evidence>
<feature type="DNA-binding region" description="H-T-H motif" evidence="5">
    <location>
        <begin position="38"/>
        <end position="57"/>
    </location>
</feature>
<dbReference type="AlphaFoldDB" id="A0A402BDN7"/>
<keyword evidence="8" id="KW-1185">Reference proteome</keyword>
<accession>A0A402BDN7</accession>
<gene>
    <name evidence="7" type="ORF">KDA_50020</name>
</gene>
<organism evidence="7 8">
    <name type="scientific">Dictyobacter alpinus</name>
    <dbReference type="NCBI Taxonomy" id="2014873"/>
    <lineage>
        <taxon>Bacteria</taxon>
        <taxon>Bacillati</taxon>
        <taxon>Chloroflexota</taxon>
        <taxon>Ktedonobacteria</taxon>
        <taxon>Ktedonobacterales</taxon>
        <taxon>Dictyobacteraceae</taxon>
        <taxon>Dictyobacter</taxon>
    </lineage>
</organism>
<dbReference type="PANTHER" id="PTHR30055:SF175">
    <property type="entry name" value="HTH-TYPE TRANSCRIPTIONAL REPRESSOR KSTR2"/>
    <property type="match status" value="1"/>
</dbReference>
<dbReference type="Gene3D" id="1.10.357.10">
    <property type="entry name" value="Tetracycline Repressor, domain 2"/>
    <property type="match status" value="1"/>
</dbReference>
<dbReference type="SUPFAM" id="SSF46689">
    <property type="entry name" value="Homeodomain-like"/>
    <property type="match status" value="1"/>
</dbReference>
<dbReference type="InterPro" id="IPR050109">
    <property type="entry name" value="HTH-type_TetR-like_transc_reg"/>
</dbReference>
<feature type="domain" description="HTH tetR-type" evidence="6">
    <location>
        <begin position="15"/>
        <end position="75"/>
    </location>
</feature>
<dbReference type="PROSITE" id="PS50977">
    <property type="entry name" value="HTH_TETR_2"/>
    <property type="match status" value="1"/>
</dbReference>
<dbReference type="PRINTS" id="PR00455">
    <property type="entry name" value="HTHTETR"/>
</dbReference>
<keyword evidence="1" id="KW-0678">Repressor</keyword>
<keyword evidence="4" id="KW-0804">Transcription</keyword>
<dbReference type="Proteomes" id="UP000287171">
    <property type="component" value="Unassembled WGS sequence"/>
</dbReference>
<keyword evidence="2" id="KW-0805">Transcription regulation</keyword>
<dbReference type="EMBL" id="BIFT01000002">
    <property type="protein sequence ID" value="GCE29518.1"/>
    <property type="molecule type" value="Genomic_DNA"/>
</dbReference>
<evidence type="ECO:0000256" key="3">
    <source>
        <dbReference type="ARBA" id="ARBA00023125"/>
    </source>
</evidence>
<evidence type="ECO:0000313" key="7">
    <source>
        <dbReference type="EMBL" id="GCE29518.1"/>
    </source>
</evidence>
<evidence type="ECO:0000256" key="2">
    <source>
        <dbReference type="ARBA" id="ARBA00023015"/>
    </source>
</evidence>
<dbReference type="RefSeq" id="WP_126629767.1">
    <property type="nucleotide sequence ID" value="NZ_BIFT01000002.1"/>
</dbReference>
<evidence type="ECO:0000256" key="4">
    <source>
        <dbReference type="ARBA" id="ARBA00023163"/>
    </source>
</evidence>
<evidence type="ECO:0000313" key="8">
    <source>
        <dbReference type="Proteomes" id="UP000287171"/>
    </source>
</evidence>
<name>A0A402BDN7_9CHLR</name>
<dbReference type="GO" id="GO:0003700">
    <property type="term" value="F:DNA-binding transcription factor activity"/>
    <property type="evidence" value="ECO:0007669"/>
    <property type="project" value="TreeGrafter"/>
</dbReference>
<dbReference type="GO" id="GO:0000976">
    <property type="term" value="F:transcription cis-regulatory region binding"/>
    <property type="evidence" value="ECO:0007669"/>
    <property type="project" value="TreeGrafter"/>
</dbReference>
<protein>
    <submittedName>
        <fullName evidence="7">TetR family transcriptional regulator</fullName>
    </submittedName>
</protein>
<dbReference type="InterPro" id="IPR023772">
    <property type="entry name" value="DNA-bd_HTH_TetR-type_CS"/>
</dbReference>
<dbReference type="PANTHER" id="PTHR30055">
    <property type="entry name" value="HTH-TYPE TRANSCRIPTIONAL REGULATOR RUTR"/>
    <property type="match status" value="1"/>
</dbReference>
<dbReference type="GO" id="GO:0045892">
    <property type="term" value="P:negative regulation of DNA-templated transcription"/>
    <property type="evidence" value="ECO:0007669"/>
    <property type="project" value="UniProtKB-ARBA"/>
</dbReference>
<evidence type="ECO:0000256" key="5">
    <source>
        <dbReference type="PROSITE-ProRule" id="PRU00335"/>
    </source>
</evidence>
<proteinExistence type="predicted"/>
<evidence type="ECO:0000259" key="6">
    <source>
        <dbReference type="PROSITE" id="PS50977"/>
    </source>
</evidence>
<keyword evidence="3 5" id="KW-0238">DNA-binding</keyword>
<dbReference type="InterPro" id="IPR009057">
    <property type="entry name" value="Homeodomain-like_sf"/>
</dbReference>
<dbReference type="InterPro" id="IPR001647">
    <property type="entry name" value="HTH_TetR"/>
</dbReference>
<dbReference type="Pfam" id="PF00440">
    <property type="entry name" value="TetR_N"/>
    <property type="match status" value="1"/>
</dbReference>
<sequence>MPRSSQDSSSTNRAHETRQLILQVAQRLFMQQGYSAVSTRDIAAACGITQPALYRHFATKQELYVAVLLEVLNLLHGRLLHLLERNEDVLARLYLIARMLPATWIDASQMFHDIEHQLDAEHRQATASAFQHLVLEPIAALFHEGIEQGLLRSPAQGGLEAHEATFVLFRLLDDSAAPSRQSRSRLQHADRMVDLLLYGLLQQSESQG</sequence>
<dbReference type="PROSITE" id="PS01081">
    <property type="entry name" value="HTH_TETR_1"/>
    <property type="match status" value="1"/>
</dbReference>